<dbReference type="PANTHER" id="PTHR10629">
    <property type="entry name" value="CYTOSINE-SPECIFIC METHYLTRANSFERASE"/>
    <property type="match status" value="1"/>
</dbReference>
<dbReference type="EMBL" id="CP032664">
    <property type="protein sequence ID" value="QQO83112.1"/>
    <property type="molecule type" value="Genomic_DNA"/>
</dbReference>
<dbReference type="GO" id="GO:0032259">
    <property type="term" value="P:methylation"/>
    <property type="evidence" value="ECO:0007669"/>
    <property type="project" value="UniProtKB-KW"/>
</dbReference>
<dbReference type="PROSITE" id="PS51679">
    <property type="entry name" value="SAM_MT_C5"/>
    <property type="match status" value="1"/>
</dbReference>
<keyword evidence="5" id="KW-0680">Restriction system</keyword>
<dbReference type="InterPro" id="IPR050390">
    <property type="entry name" value="C5-Methyltransferase"/>
</dbReference>
<dbReference type="RefSeq" id="WP_397609080.1">
    <property type="nucleotide sequence ID" value="NZ_CP032664.1"/>
</dbReference>
<dbReference type="GO" id="GO:0044027">
    <property type="term" value="P:negative regulation of gene expression via chromosomal CpG island methylation"/>
    <property type="evidence" value="ECO:0007669"/>
    <property type="project" value="TreeGrafter"/>
</dbReference>
<dbReference type="Gene3D" id="3.40.50.150">
    <property type="entry name" value="Vaccinia Virus protein VP39"/>
    <property type="match status" value="1"/>
</dbReference>
<dbReference type="SUPFAM" id="SSF53335">
    <property type="entry name" value="S-adenosyl-L-methionine-dependent methyltransferases"/>
    <property type="match status" value="1"/>
</dbReference>
<comment type="similarity">
    <text evidence="7">Belongs to the class I-like SAM-binding methyltransferase superfamily. C5-methyltransferase family.</text>
</comment>
<comment type="catalytic activity">
    <reaction evidence="6">
        <text>a 2'-deoxycytidine in DNA + S-adenosyl-L-methionine = a 5-methyl-2'-deoxycytidine in DNA + S-adenosyl-L-homocysteine + H(+)</text>
        <dbReference type="Rhea" id="RHEA:13681"/>
        <dbReference type="Rhea" id="RHEA-COMP:11369"/>
        <dbReference type="Rhea" id="RHEA-COMP:11370"/>
        <dbReference type="ChEBI" id="CHEBI:15378"/>
        <dbReference type="ChEBI" id="CHEBI:57856"/>
        <dbReference type="ChEBI" id="CHEBI:59789"/>
        <dbReference type="ChEBI" id="CHEBI:85452"/>
        <dbReference type="ChEBI" id="CHEBI:85454"/>
        <dbReference type="EC" id="2.1.1.37"/>
    </reaction>
</comment>
<name>A0A7T8EB35_9GAMM</name>
<dbReference type="Gene3D" id="3.90.120.10">
    <property type="entry name" value="DNA Methylase, subunit A, domain 2"/>
    <property type="match status" value="1"/>
</dbReference>
<dbReference type="AlphaFoldDB" id="A0A7T8EB35"/>
<evidence type="ECO:0000256" key="3">
    <source>
        <dbReference type="ARBA" id="ARBA00022679"/>
    </source>
</evidence>
<keyword evidence="3 7" id="KW-0808">Transferase</keyword>
<evidence type="ECO:0000313" key="8">
    <source>
        <dbReference type="EMBL" id="QQO83112.1"/>
    </source>
</evidence>
<dbReference type="Pfam" id="PF00145">
    <property type="entry name" value="DNA_methylase"/>
    <property type="match status" value="2"/>
</dbReference>
<dbReference type="InterPro" id="IPR001525">
    <property type="entry name" value="C5_MeTfrase"/>
</dbReference>
<gene>
    <name evidence="8" type="ORF">D7032_07485</name>
</gene>
<dbReference type="GO" id="GO:0003677">
    <property type="term" value="F:DNA binding"/>
    <property type="evidence" value="ECO:0007669"/>
    <property type="project" value="TreeGrafter"/>
</dbReference>
<feature type="active site" evidence="7">
    <location>
        <position position="93"/>
    </location>
</feature>
<evidence type="ECO:0000256" key="4">
    <source>
        <dbReference type="ARBA" id="ARBA00022691"/>
    </source>
</evidence>
<evidence type="ECO:0000256" key="5">
    <source>
        <dbReference type="ARBA" id="ARBA00022747"/>
    </source>
</evidence>
<dbReference type="GO" id="GO:0003886">
    <property type="term" value="F:DNA (cytosine-5-)-methyltransferase activity"/>
    <property type="evidence" value="ECO:0007669"/>
    <property type="project" value="UniProtKB-EC"/>
</dbReference>
<keyword evidence="2 7" id="KW-0489">Methyltransferase</keyword>
<keyword evidence="4 7" id="KW-0949">S-adenosyl-L-methionine</keyword>
<dbReference type="REBASE" id="496793">
    <property type="entry name" value="M.SalHIDEORF7485P"/>
</dbReference>
<protein>
    <recommendedName>
        <fullName evidence="1">DNA (cytosine-5-)-methyltransferase</fullName>
        <ecNumber evidence="1">2.1.1.37</ecNumber>
    </recommendedName>
</protein>
<dbReference type="PANTHER" id="PTHR10629:SF52">
    <property type="entry name" value="DNA (CYTOSINE-5)-METHYLTRANSFERASE 1"/>
    <property type="match status" value="1"/>
</dbReference>
<accession>A0A7T8EB35</accession>
<dbReference type="PRINTS" id="PR00105">
    <property type="entry name" value="C5METTRFRASE"/>
</dbReference>
<proteinExistence type="inferred from homology"/>
<evidence type="ECO:0000256" key="7">
    <source>
        <dbReference type="PROSITE-ProRule" id="PRU01016"/>
    </source>
</evidence>
<sequence length="555" mass="60726">MSTYRGDTQFAFNLDEHELVIDNFAGGGGASTGIEQAIGRQVDIAINHDPDAVSMHKTNHPLTKHYCESVWDVDPVDICAGRPVGLAWFSPDCKHFSKAKGGKPVEKKIRGLAWVAVRYAATVKPRIIMLENVEEFKTWGPVVDGVPCPKRKGKTFDSFVNSLRHLGYKVEWRELRACDYGAPTIRKRFFLIARCDGQPIVWPTPTHGNPANPQTKEQGLKPWRTAADCIDWSIPCPSIFDRKRPLAEKTMARIAKGIQRFVIEASEPFIVTCNHSGDGFRGQGLKEPMKTICASRDAHGLVTPISAPLITEHANASSQRNMPAGEPLRTICAEVKGGHFAVVSAFLAKHYGGNYTGAGAELSDPLHTVTTVDHHALVTAQLSKFHGKDAGGEITDPLPTVLTKAKQALVTSSLVKLRGTCKHGQPVTEPMPTITAGGTHVGEVRAFLLKYYGTNIGHAADEPLQTITTKHRFGLVMVRGEPYQIVDIGMRMLEPHELFAAQGFPTDYIIDVDYTGKRYPKAKQVARCGNSVPPPLAEALVSANFVKYQSARKVA</sequence>
<dbReference type="GO" id="GO:0009307">
    <property type="term" value="P:DNA restriction-modification system"/>
    <property type="evidence" value="ECO:0007669"/>
    <property type="project" value="UniProtKB-KW"/>
</dbReference>
<dbReference type="InterPro" id="IPR029063">
    <property type="entry name" value="SAM-dependent_MTases_sf"/>
</dbReference>
<organism evidence="8">
    <name type="scientific">Shewanella algae</name>
    <dbReference type="NCBI Taxonomy" id="38313"/>
    <lineage>
        <taxon>Bacteria</taxon>
        <taxon>Pseudomonadati</taxon>
        <taxon>Pseudomonadota</taxon>
        <taxon>Gammaproteobacteria</taxon>
        <taxon>Alteromonadales</taxon>
        <taxon>Shewanellaceae</taxon>
        <taxon>Shewanella</taxon>
    </lineage>
</organism>
<evidence type="ECO:0000256" key="1">
    <source>
        <dbReference type="ARBA" id="ARBA00011975"/>
    </source>
</evidence>
<evidence type="ECO:0000256" key="2">
    <source>
        <dbReference type="ARBA" id="ARBA00022603"/>
    </source>
</evidence>
<reference evidence="8" key="1">
    <citation type="submission" date="2018-09" db="EMBL/GenBank/DDBJ databases">
        <title>Genome sequencing and analysis.</title>
        <authorList>
            <person name="Huang Y.-T."/>
        </authorList>
    </citation>
    <scope>NUCLEOTIDE SEQUENCE</scope>
    <source>
        <strain evidence="8">HIDE</strain>
    </source>
</reference>
<evidence type="ECO:0000256" key="6">
    <source>
        <dbReference type="ARBA" id="ARBA00047422"/>
    </source>
</evidence>
<dbReference type="EC" id="2.1.1.37" evidence="1"/>